<dbReference type="SMART" id="SM00530">
    <property type="entry name" value="HTH_XRE"/>
    <property type="match status" value="2"/>
</dbReference>
<dbReference type="AlphaFoldDB" id="D6ZEX7"/>
<dbReference type="eggNOG" id="COG1476">
    <property type="taxonomic scope" value="Bacteria"/>
</dbReference>
<dbReference type="SUPFAM" id="SSF47413">
    <property type="entry name" value="lambda repressor-like DNA-binding domains"/>
    <property type="match status" value="2"/>
</dbReference>
<accession>D6ZEX7</accession>
<sequence length="148" mass="16080">MTRRVTRGFRPDLLASIRVKNGLEIVDLARLAQVPAQTIRDWENGKTTPQIDTLVKIASVLKRPISSLVSVPKTQRKLSDLRILAGLTQPQLAKTLGISTSSYGELERAMRPIPEHLLGPLSSTLGVSPGEAQKAWLNAKNRAPGTPA</sequence>
<dbReference type="EMBL" id="CP001958">
    <property type="protein sequence ID" value="ADG97501.1"/>
    <property type="molecule type" value="Genomic_DNA"/>
</dbReference>
<evidence type="ECO:0000256" key="1">
    <source>
        <dbReference type="ARBA" id="ARBA00023125"/>
    </source>
</evidence>
<dbReference type="Proteomes" id="UP000002247">
    <property type="component" value="Chromosome"/>
</dbReference>
<dbReference type="PANTHER" id="PTHR46558:SF4">
    <property type="entry name" value="DNA-BIDING PHAGE PROTEIN"/>
    <property type="match status" value="1"/>
</dbReference>
<feature type="domain" description="HTH cro/C1-type" evidence="2">
    <location>
        <begin position="14"/>
        <end position="68"/>
    </location>
</feature>
<gene>
    <name evidence="3" type="ordered locus">Srot_1028</name>
</gene>
<dbReference type="KEGG" id="srt:Srot_1028"/>
<dbReference type="Pfam" id="PF01381">
    <property type="entry name" value="HTH_3"/>
    <property type="match status" value="2"/>
</dbReference>
<protein>
    <submittedName>
        <fullName evidence="3">Transcriptional regulator, XRE family</fullName>
    </submittedName>
</protein>
<dbReference type="RefSeq" id="WP_013137957.1">
    <property type="nucleotide sequence ID" value="NC_014168.1"/>
</dbReference>
<dbReference type="HOGENOM" id="CLU_118112_0_0_11"/>
<name>D6ZEX7_SEGRD</name>
<dbReference type="OrthoDB" id="4724865at2"/>
<dbReference type="GO" id="GO:0003677">
    <property type="term" value="F:DNA binding"/>
    <property type="evidence" value="ECO:0007669"/>
    <property type="project" value="UniProtKB-KW"/>
</dbReference>
<evidence type="ECO:0000313" key="4">
    <source>
        <dbReference type="Proteomes" id="UP000002247"/>
    </source>
</evidence>
<feature type="domain" description="HTH cro/C1-type" evidence="2">
    <location>
        <begin position="78"/>
        <end position="132"/>
    </location>
</feature>
<organism evidence="3 4">
    <name type="scientific">Segniliparus rotundus (strain ATCC BAA-972 / CDC 1076 / CIP 108378 / DSM 44985 / JCM 13578)</name>
    <dbReference type="NCBI Taxonomy" id="640132"/>
    <lineage>
        <taxon>Bacteria</taxon>
        <taxon>Bacillati</taxon>
        <taxon>Actinomycetota</taxon>
        <taxon>Actinomycetes</taxon>
        <taxon>Mycobacteriales</taxon>
        <taxon>Segniliparaceae</taxon>
        <taxon>Segniliparus</taxon>
    </lineage>
</organism>
<dbReference type="PROSITE" id="PS50943">
    <property type="entry name" value="HTH_CROC1"/>
    <property type="match status" value="2"/>
</dbReference>
<dbReference type="Gene3D" id="1.10.260.40">
    <property type="entry name" value="lambda repressor-like DNA-binding domains"/>
    <property type="match status" value="2"/>
</dbReference>
<reference evidence="3 4" key="1">
    <citation type="journal article" date="2010" name="Stand. Genomic Sci.">
        <title>Complete genome sequence of Segniliparus rotundus type strain (CDC 1076).</title>
        <authorList>
            <person name="Sikorski J."/>
            <person name="Lapidus A."/>
            <person name="Copeland A."/>
            <person name="Misra M."/>
            <person name="Glavina Del Rio T."/>
            <person name="Nolan M."/>
            <person name="Lucas S."/>
            <person name="Chen F."/>
            <person name="Tice H."/>
            <person name="Cheng J.F."/>
            <person name="Jando M."/>
            <person name="Schneider S."/>
            <person name="Bruce D."/>
            <person name="Goodwin L."/>
            <person name="Pitluck S."/>
            <person name="Liolios K."/>
            <person name="Mikhailova N."/>
            <person name="Pati A."/>
            <person name="Ivanova N."/>
            <person name="Mavromatis K."/>
            <person name="Chen A."/>
            <person name="Palaniappan K."/>
            <person name="Chertkov O."/>
            <person name="Land M."/>
            <person name="Hauser L."/>
            <person name="Chang Y.J."/>
            <person name="Jeffries C.D."/>
            <person name="Brettin T."/>
            <person name="Detter J.C."/>
            <person name="Han C."/>
            <person name="Rohde M."/>
            <person name="Goker M."/>
            <person name="Bristow J."/>
            <person name="Eisen J.A."/>
            <person name="Markowitz V."/>
            <person name="Hugenholtz P."/>
            <person name="Kyrpides N.C."/>
            <person name="Klenk H.P."/>
        </authorList>
    </citation>
    <scope>NUCLEOTIDE SEQUENCE [LARGE SCALE GENOMIC DNA]</scope>
    <source>
        <strain evidence="4">ATCC BAA-972 / CDC 1076 / CIP 108378 / DSM 44985 / JCM 13578</strain>
    </source>
</reference>
<dbReference type="InterPro" id="IPR010982">
    <property type="entry name" value="Lambda_DNA-bd_dom_sf"/>
</dbReference>
<dbReference type="PANTHER" id="PTHR46558">
    <property type="entry name" value="TRACRIPTIONAL REGULATORY PROTEIN-RELATED-RELATED"/>
    <property type="match status" value="1"/>
</dbReference>
<evidence type="ECO:0000313" key="3">
    <source>
        <dbReference type="EMBL" id="ADG97501.1"/>
    </source>
</evidence>
<keyword evidence="1" id="KW-0238">DNA-binding</keyword>
<evidence type="ECO:0000259" key="2">
    <source>
        <dbReference type="PROSITE" id="PS50943"/>
    </source>
</evidence>
<proteinExistence type="predicted"/>
<dbReference type="eggNOG" id="COG1396">
    <property type="taxonomic scope" value="Bacteria"/>
</dbReference>
<keyword evidence="4" id="KW-1185">Reference proteome</keyword>
<dbReference type="CDD" id="cd00093">
    <property type="entry name" value="HTH_XRE"/>
    <property type="match status" value="2"/>
</dbReference>
<dbReference type="InterPro" id="IPR001387">
    <property type="entry name" value="Cro/C1-type_HTH"/>
</dbReference>